<proteinExistence type="predicted"/>
<dbReference type="Proteomes" id="UP000595070">
    <property type="component" value="Chromosome"/>
</dbReference>
<gene>
    <name evidence="1" type="ORF">IMC75_07120</name>
</gene>
<name>A0ABX6TSD9_9BACT</name>
<keyword evidence="2" id="KW-1185">Reference proteome</keyword>
<accession>A0ABX6TSD9</accession>
<protein>
    <submittedName>
        <fullName evidence="1">Uncharacterized protein</fullName>
    </submittedName>
</protein>
<reference evidence="1 2" key="1">
    <citation type="submission" date="2020-10" db="EMBL/GenBank/DDBJ databases">
        <title>Campylobacter and Helicobacter PacBio genomes.</title>
        <authorList>
            <person name="Lane C."/>
        </authorList>
    </citation>
    <scope>NUCLEOTIDE SEQUENCE [LARGE SCALE GENOMIC DNA]</scope>
    <source>
        <strain evidence="1 2">2016D-0074</strain>
    </source>
</reference>
<organism evidence="1 2">
    <name type="scientific">Campylobacter peloridis</name>
    <dbReference type="NCBI Taxonomy" id="488546"/>
    <lineage>
        <taxon>Bacteria</taxon>
        <taxon>Pseudomonadati</taxon>
        <taxon>Campylobacterota</taxon>
        <taxon>Epsilonproteobacteria</taxon>
        <taxon>Campylobacterales</taxon>
        <taxon>Campylobacteraceae</taxon>
        <taxon>Campylobacter</taxon>
    </lineage>
</organism>
<sequence>MIVFPLSSFNEYFGKNPLETLNKIKNEIAENKNPELTKKQKEKLGNDLIYLYKISKKFSDKIELIEGSIEDKLRKNELSKSEVKDLFKWIGENAKSPRWLSINGVNYDEAYVKIFHTSKSIDELKEKYLELQNTYFVDFSKKINESQETSEKDIEKTFKPIQAESKNKETYKDDNTKSELVNKLLEDKFSTSKELELLFGMKFNYENIEEFNQFLSQDTTPKIIDIKT</sequence>
<dbReference type="EMBL" id="CP063079">
    <property type="protein sequence ID" value="QOQ88702.1"/>
    <property type="molecule type" value="Genomic_DNA"/>
</dbReference>
<dbReference type="RefSeq" id="WP_044598726.1">
    <property type="nucleotide sequence ID" value="NZ_CP063079.1"/>
</dbReference>
<evidence type="ECO:0000313" key="2">
    <source>
        <dbReference type="Proteomes" id="UP000595070"/>
    </source>
</evidence>
<evidence type="ECO:0000313" key="1">
    <source>
        <dbReference type="EMBL" id="QOQ88702.1"/>
    </source>
</evidence>